<sequence>MTMPPNAPSSTLQFRRLSDARAMLGESPVWDASANAVWWVDIDGSKVFKTDAETGATRVWPAPEFAGCVAVSATGQIVVGMETGLFLLNCDSGAFTCVVDLGRNGVRFNDSTVDRNGTLWAAIMDVDNTKPIGTLFRITPDFTVTEVMSGFITPNGLAVDAERGRLYVSDSHPSIQTVWWHPIDLDDGSVGERHDFFPMHDHSGRPDGATLDADGNYWIAGVGGAAVHKLDPDGTHLAEYATPMPAPTKPVFGGADLTRIFLTSKADETGGEGGHLTVADTSENGSAVTLFGARPDAREDYSAVIGK</sequence>
<reference evidence="6" key="1">
    <citation type="submission" date="2019-01" db="EMBL/GenBank/DDBJ databases">
        <title>Gri0909 isolated from a small marine red alga.</title>
        <authorList>
            <person name="Kim J."/>
            <person name="Jeong S.E."/>
            <person name="Jeon C.O."/>
        </authorList>
    </citation>
    <scope>NUCLEOTIDE SEQUENCE [LARGE SCALE GENOMIC DNA]</scope>
    <source>
        <strain evidence="6">Gri0909</strain>
    </source>
</reference>
<feature type="domain" description="SMP-30/Gluconolactonase/LRE-like region" evidence="4">
    <location>
        <begin position="24"/>
        <end position="265"/>
    </location>
</feature>
<accession>A0A437QUY4</accession>
<feature type="binding site" evidence="3">
    <location>
        <position position="26"/>
    </location>
    <ligand>
        <name>a divalent metal cation</name>
        <dbReference type="ChEBI" id="CHEBI:60240"/>
    </ligand>
</feature>
<evidence type="ECO:0000313" key="5">
    <source>
        <dbReference type="EMBL" id="RVU38313.1"/>
    </source>
</evidence>
<comment type="cofactor">
    <cofactor evidence="3">
        <name>Zn(2+)</name>
        <dbReference type="ChEBI" id="CHEBI:29105"/>
    </cofactor>
    <text evidence="3">Binds 1 divalent metal cation per subunit.</text>
</comment>
<evidence type="ECO:0000256" key="3">
    <source>
        <dbReference type="PIRSR" id="PIRSR605511-2"/>
    </source>
</evidence>
<dbReference type="Gene3D" id="2.120.10.30">
    <property type="entry name" value="TolB, C-terminal domain"/>
    <property type="match status" value="1"/>
</dbReference>
<dbReference type="AlphaFoldDB" id="A0A437QUY4"/>
<dbReference type="InterPro" id="IPR005511">
    <property type="entry name" value="SMP-30"/>
</dbReference>
<comment type="similarity">
    <text evidence="1">Belongs to the SMP-30/CGR1 family.</text>
</comment>
<keyword evidence="3" id="KW-0479">Metal-binding</keyword>
<keyword evidence="6" id="KW-1185">Reference proteome</keyword>
<protein>
    <submittedName>
        <fullName evidence="5">SMP-30/gluconolactonase/LRE family protein</fullName>
    </submittedName>
</protein>
<dbReference type="EMBL" id="SADE01000001">
    <property type="protein sequence ID" value="RVU38313.1"/>
    <property type="molecule type" value="Genomic_DNA"/>
</dbReference>
<evidence type="ECO:0000259" key="4">
    <source>
        <dbReference type="Pfam" id="PF08450"/>
    </source>
</evidence>
<dbReference type="GO" id="GO:0004341">
    <property type="term" value="F:gluconolactonase activity"/>
    <property type="evidence" value="ECO:0007669"/>
    <property type="project" value="TreeGrafter"/>
</dbReference>
<dbReference type="Pfam" id="PF08450">
    <property type="entry name" value="SGL"/>
    <property type="match status" value="1"/>
</dbReference>
<dbReference type="SUPFAM" id="SSF63829">
    <property type="entry name" value="Calcium-dependent phosphotriesterase"/>
    <property type="match status" value="1"/>
</dbReference>
<feature type="binding site" evidence="3">
    <location>
        <position position="127"/>
    </location>
    <ligand>
        <name>substrate</name>
    </ligand>
</feature>
<feature type="binding site" evidence="3">
    <location>
        <position position="109"/>
    </location>
    <ligand>
        <name>substrate</name>
    </ligand>
</feature>
<dbReference type="Proteomes" id="UP000287447">
    <property type="component" value="Unassembled WGS sequence"/>
</dbReference>
<keyword evidence="3" id="KW-0862">Zinc</keyword>
<evidence type="ECO:0000313" key="6">
    <source>
        <dbReference type="Proteomes" id="UP000287447"/>
    </source>
</evidence>
<name>A0A437QUY4_9PROT</name>
<dbReference type="GO" id="GO:0005509">
    <property type="term" value="F:calcium ion binding"/>
    <property type="evidence" value="ECO:0007669"/>
    <property type="project" value="TreeGrafter"/>
</dbReference>
<evidence type="ECO:0000256" key="1">
    <source>
        <dbReference type="ARBA" id="ARBA00008853"/>
    </source>
</evidence>
<dbReference type="GO" id="GO:0019853">
    <property type="term" value="P:L-ascorbic acid biosynthetic process"/>
    <property type="evidence" value="ECO:0007669"/>
    <property type="project" value="TreeGrafter"/>
</dbReference>
<gene>
    <name evidence="5" type="ORF">EOI86_03205</name>
</gene>
<dbReference type="InterPro" id="IPR013658">
    <property type="entry name" value="SGL"/>
</dbReference>
<feature type="binding site" evidence="3">
    <location>
        <position position="207"/>
    </location>
    <ligand>
        <name>a divalent metal cation</name>
        <dbReference type="ChEBI" id="CHEBI:60240"/>
    </ligand>
</feature>
<proteinExistence type="inferred from homology"/>
<dbReference type="PANTHER" id="PTHR10907">
    <property type="entry name" value="REGUCALCIN"/>
    <property type="match status" value="1"/>
</dbReference>
<dbReference type="PRINTS" id="PR01790">
    <property type="entry name" value="SMP30FAMILY"/>
</dbReference>
<feature type="binding site" evidence="3">
    <location>
        <position position="155"/>
    </location>
    <ligand>
        <name>a divalent metal cation</name>
        <dbReference type="ChEBI" id="CHEBI:60240"/>
    </ligand>
</feature>
<feature type="active site" description="Proton donor/acceptor" evidence="2">
    <location>
        <position position="207"/>
    </location>
</feature>
<organism evidence="5 6">
    <name type="scientific">Hwanghaeella grinnelliae</name>
    <dbReference type="NCBI Taxonomy" id="2500179"/>
    <lineage>
        <taxon>Bacteria</taxon>
        <taxon>Pseudomonadati</taxon>
        <taxon>Pseudomonadota</taxon>
        <taxon>Alphaproteobacteria</taxon>
        <taxon>Rhodospirillales</taxon>
        <taxon>Rhodospirillaceae</taxon>
        <taxon>Hwanghaeella</taxon>
    </lineage>
</organism>
<feature type="binding site" evidence="3">
    <location>
        <position position="107"/>
    </location>
    <ligand>
        <name>substrate</name>
    </ligand>
</feature>
<dbReference type="PANTHER" id="PTHR10907:SF47">
    <property type="entry name" value="REGUCALCIN"/>
    <property type="match status" value="1"/>
</dbReference>
<evidence type="ECO:0000256" key="2">
    <source>
        <dbReference type="PIRSR" id="PIRSR605511-1"/>
    </source>
</evidence>
<comment type="caution">
    <text evidence="5">The sequence shown here is derived from an EMBL/GenBank/DDBJ whole genome shotgun (WGS) entry which is preliminary data.</text>
</comment>
<dbReference type="InterPro" id="IPR011042">
    <property type="entry name" value="6-blade_b-propeller_TolB-like"/>
</dbReference>